<evidence type="ECO:0000256" key="1">
    <source>
        <dbReference type="ARBA" id="ARBA00023125"/>
    </source>
</evidence>
<reference evidence="5" key="1">
    <citation type="journal article" date="2019" name="Int. J. Syst. Evol. Microbiol.">
        <title>The Global Catalogue of Microorganisms (GCM) 10K type strain sequencing project: providing services to taxonomists for standard genome sequencing and annotation.</title>
        <authorList>
            <consortium name="The Broad Institute Genomics Platform"/>
            <consortium name="The Broad Institute Genome Sequencing Center for Infectious Disease"/>
            <person name="Wu L."/>
            <person name="Ma J."/>
        </authorList>
    </citation>
    <scope>NUCLEOTIDE SEQUENCE [LARGE SCALE GENOMIC DNA]</scope>
    <source>
        <strain evidence="5">IBRC-M 10908</strain>
    </source>
</reference>
<comment type="caution">
    <text evidence="4">The sequence shown here is derived from an EMBL/GenBank/DDBJ whole genome shotgun (WGS) entry which is preliminary data.</text>
</comment>
<protein>
    <submittedName>
        <fullName evidence="4">TetR/AcrR family transcriptional regulator</fullName>
    </submittedName>
</protein>
<dbReference type="SUPFAM" id="SSF46689">
    <property type="entry name" value="Homeodomain-like"/>
    <property type="match status" value="1"/>
</dbReference>
<sequence>MEDREALLNGAEQCLLSKGYEWTTVRDIATAADVSMTAIEYHFGSRDSLLQRVLFDALEDWDASLQASLAETAGKKGRERFLAVWEILIRHLRENPPLWRASFELFRQAQRSPELMTVYKDNQPGTLSAMASLASSIDEVGMVPEESHTTGNVQLARVSGAVTQWLTNPETTPSPDDLFDGLTWPGP</sequence>
<organism evidence="4 5">
    <name type="scientific">Salininema proteolyticum</name>
    <dbReference type="NCBI Taxonomy" id="1607685"/>
    <lineage>
        <taxon>Bacteria</taxon>
        <taxon>Bacillati</taxon>
        <taxon>Actinomycetota</taxon>
        <taxon>Actinomycetes</taxon>
        <taxon>Glycomycetales</taxon>
        <taxon>Glycomycetaceae</taxon>
        <taxon>Salininema</taxon>
    </lineage>
</organism>
<dbReference type="EMBL" id="JBHSDK010000048">
    <property type="protein sequence ID" value="MFC4337653.1"/>
    <property type="molecule type" value="Genomic_DNA"/>
</dbReference>
<accession>A0ABV8U4R0</accession>
<evidence type="ECO:0000256" key="2">
    <source>
        <dbReference type="PROSITE-ProRule" id="PRU00335"/>
    </source>
</evidence>
<evidence type="ECO:0000313" key="4">
    <source>
        <dbReference type="EMBL" id="MFC4337653.1"/>
    </source>
</evidence>
<dbReference type="InterPro" id="IPR009057">
    <property type="entry name" value="Homeodomain-like_sf"/>
</dbReference>
<evidence type="ECO:0000313" key="5">
    <source>
        <dbReference type="Proteomes" id="UP001595823"/>
    </source>
</evidence>
<proteinExistence type="predicted"/>
<evidence type="ECO:0000259" key="3">
    <source>
        <dbReference type="PROSITE" id="PS50977"/>
    </source>
</evidence>
<keyword evidence="1 2" id="KW-0238">DNA-binding</keyword>
<feature type="domain" description="HTH tetR-type" evidence="3">
    <location>
        <begin position="1"/>
        <end position="61"/>
    </location>
</feature>
<dbReference type="PROSITE" id="PS50977">
    <property type="entry name" value="HTH_TETR_2"/>
    <property type="match status" value="1"/>
</dbReference>
<dbReference type="PANTHER" id="PTHR30055:SF219">
    <property type="entry name" value="TRANSCRIPTIONAL REGULATORY PROTEIN"/>
    <property type="match status" value="1"/>
</dbReference>
<keyword evidence="5" id="KW-1185">Reference proteome</keyword>
<dbReference type="InterPro" id="IPR001647">
    <property type="entry name" value="HTH_TetR"/>
</dbReference>
<name>A0ABV8U4R0_9ACTN</name>
<gene>
    <name evidence="4" type="ORF">ACFPET_20870</name>
</gene>
<dbReference type="Gene3D" id="1.10.357.10">
    <property type="entry name" value="Tetracycline Repressor, domain 2"/>
    <property type="match status" value="1"/>
</dbReference>
<dbReference type="Pfam" id="PF00440">
    <property type="entry name" value="TetR_N"/>
    <property type="match status" value="1"/>
</dbReference>
<dbReference type="SUPFAM" id="SSF48498">
    <property type="entry name" value="Tetracyclin repressor-like, C-terminal domain"/>
    <property type="match status" value="1"/>
</dbReference>
<feature type="DNA-binding region" description="H-T-H motif" evidence="2">
    <location>
        <begin position="24"/>
        <end position="43"/>
    </location>
</feature>
<dbReference type="Proteomes" id="UP001595823">
    <property type="component" value="Unassembled WGS sequence"/>
</dbReference>
<dbReference type="PRINTS" id="PR00455">
    <property type="entry name" value="HTHTETR"/>
</dbReference>
<dbReference type="InterPro" id="IPR050109">
    <property type="entry name" value="HTH-type_TetR-like_transc_reg"/>
</dbReference>
<dbReference type="PANTHER" id="PTHR30055">
    <property type="entry name" value="HTH-TYPE TRANSCRIPTIONAL REGULATOR RUTR"/>
    <property type="match status" value="1"/>
</dbReference>
<dbReference type="RefSeq" id="WP_380624858.1">
    <property type="nucleotide sequence ID" value="NZ_JBHSDK010000048.1"/>
</dbReference>
<dbReference type="InterPro" id="IPR036271">
    <property type="entry name" value="Tet_transcr_reg_TetR-rel_C_sf"/>
</dbReference>